<reference evidence="5 6" key="1">
    <citation type="journal article" date="2016" name="J. Microbiol.">
        <title>Dankookia rubra gen. nov., sp. nov., an alphaproteobacterium isolated from sediment of a shallow stream.</title>
        <authorList>
            <person name="Kim W.H."/>
            <person name="Kim D.H."/>
            <person name="Kang K."/>
            <person name="Ahn T.Y."/>
        </authorList>
    </citation>
    <scope>NUCLEOTIDE SEQUENCE [LARGE SCALE GENOMIC DNA]</scope>
    <source>
        <strain evidence="5 6">JCM30602</strain>
    </source>
</reference>
<organism evidence="5 6">
    <name type="scientific">Dankookia rubra</name>
    <dbReference type="NCBI Taxonomy" id="1442381"/>
    <lineage>
        <taxon>Bacteria</taxon>
        <taxon>Pseudomonadati</taxon>
        <taxon>Pseudomonadota</taxon>
        <taxon>Alphaproteobacteria</taxon>
        <taxon>Acetobacterales</taxon>
        <taxon>Roseomonadaceae</taxon>
        <taxon>Dankookia</taxon>
    </lineage>
</organism>
<gene>
    <name evidence="5" type="ORF">E2C06_04570</name>
</gene>
<dbReference type="GO" id="GO:0006355">
    <property type="term" value="P:regulation of DNA-templated transcription"/>
    <property type="evidence" value="ECO:0007669"/>
    <property type="project" value="InterPro"/>
</dbReference>
<accession>A0A4R5QL82</accession>
<feature type="region of interest" description="Disordered" evidence="3">
    <location>
        <begin position="1"/>
        <end position="98"/>
    </location>
</feature>
<dbReference type="InterPro" id="IPR027417">
    <property type="entry name" value="P-loop_NTPase"/>
</dbReference>
<dbReference type="SUPFAM" id="SSF48452">
    <property type="entry name" value="TPR-like"/>
    <property type="match status" value="2"/>
</dbReference>
<dbReference type="InterPro" id="IPR001867">
    <property type="entry name" value="OmpR/PhoB-type_DNA-bd"/>
</dbReference>
<dbReference type="GO" id="GO:0003677">
    <property type="term" value="F:DNA binding"/>
    <property type="evidence" value="ECO:0007669"/>
    <property type="project" value="UniProtKB-UniRule"/>
</dbReference>
<dbReference type="InterPro" id="IPR036388">
    <property type="entry name" value="WH-like_DNA-bd_sf"/>
</dbReference>
<dbReference type="AlphaFoldDB" id="A0A4R5QL82"/>
<feature type="compositionally biased region" description="Basic and acidic residues" evidence="3">
    <location>
        <begin position="1062"/>
        <end position="1075"/>
    </location>
</feature>
<evidence type="ECO:0000256" key="3">
    <source>
        <dbReference type="SAM" id="MobiDB-lite"/>
    </source>
</evidence>
<protein>
    <submittedName>
        <fullName evidence="5">Transcriptional regulator</fullName>
    </submittedName>
</protein>
<evidence type="ECO:0000256" key="1">
    <source>
        <dbReference type="ARBA" id="ARBA00023125"/>
    </source>
</evidence>
<evidence type="ECO:0000313" key="5">
    <source>
        <dbReference type="EMBL" id="TDH63608.1"/>
    </source>
</evidence>
<dbReference type="CDD" id="cd00383">
    <property type="entry name" value="trans_reg_C"/>
    <property type="match status" value="1"/>
</dbReference>
<dbReference type="InterPro" id="IPR011990">
    <property type="entry name" value="TPR-like_helical_dom_sf"/>
</dbReference>
<dbReference type="Pfam" id="PF00486">
    <property type="entry name" value="Trans_reg_C"/>
    <property type="match status" value="1"/>
</dbReference>
<evidence type="ECO:0000313" key="6">
    <source>
        <dbReference type="Proteomes" id="UP000295096"/>
    </source>
</evidence>
<sequence length="1075" mass="114380">MEPASGRDVAVRTGSEAPKPWPHTTACAPSLPGSSMDGEGAGAGDEPDLRSRRSLSSDRTVIPAACAGPGMRHAAPGRSDARRPRGHGMTAASSGPSTAPVDFGPFRLVAQTRLLLKDGQPVLLGSRAFDLLRVLVGNARQPVSKRELMAKVWPDVVVDEGSLRFHIAALRKALGDGEGAARYIVTLPGRGYTFVGDVRLSDAAAASQRQAVDPSYILPARLGRLLGRDAVTRAVAARLVAERFVSLIGPGGIGKTTLAVSLGHEFLETFAGQVCMVDLGPVGDPGLAVGAVASALGIAVRTADASPAIIAFLRDRRLLLILDSCEHVIDSIAVLAEQIHRQAPGTHILATSREALRVEGERVVRLAALDSPPEDEALDAARALAFPAVQLFVERVAAGESAFELSDEEAPVVAGICRNLDGMPLAIELAAGRVGVYGIAETARLLDGSFPLVWRGRRTAHPRHQTLAATLDWSHALLLEPERLVLRRLAIFVGGFNLAAARAVAADDVRGGEMVLDSLAGLVAKSLVAVRSGGARTTYRLLDTTRAYALEKLAASGEWAAVARRHAGYFRDSLPLRSHGSAETARAGSIDRDNIGNVRAALAWCFGEGGDPRIGVDLAAAAAPLFLRLSLLTECLLWTERALAMLEADMRGARQEMELQASLGVSLMFTNGNGERVFAAFESSAAIAERIGDLERQHRLLVWLNILHLRMGRYRDALAHAERCAATALQLGDPDAIAAADGLVGSNYNLLGRHAEAELLLSASLARGIPADGPVRLGFSTRNHAMISLAQTLWLRGRPDRAVSVALETIEEAVQLGHPGTHCIALLYAVAVFLWAGDLARAEEHLEQFIAQAKRHSLAPYLASGMGIRGEIAIRRGQAEAGVVALRTALGTLQRDRYQMRVTPFCCAIAEGLVSLGRPEEALATIDGAIERAESVGDLMCMPEMLRIKGGILAGRPDTAPQAAEAMLLRSIELARAKDALSWELRGAMSLARLWSRQGRHRDAAQQLAAVHGRFTEGFATADLLAARLLLDELERRAAGMSWPAPRPGPVAPPDDAPPSDGHGDDRRMQDRAPD</sequence>
<dbReference type="PANTHER" id="PTHR47691:SF3">
    <property type="entry name" value="HTH-TYPE TRANSCRIPTIONAL REGULATOR RV0890C-RELATED"/>
    <property type="match status" value="1"/>
</dbReference>
<dbReference type="Gene3D" id="1.25.40.10">
    <property type="entry name" value="Tetratricopeptide repeat domain"/>
    <property type="match status" value="2"/>
</dbReference>
<dbReference type="PRINTS" id="PR00364">
    <property type="entry name" value="DISEASERSIST"/>
</dbReference>
<dbReference type="OrthoDB" id="4473689at2"/>
<comment type="caution">
    <text evidence="5">The sequence shown here is derived from an EMBL/GenBank/DDBJ whole genome shotgun (WGS) entry which is preliminary data.</text>
</comment>
<dbReference type="Gene3D" id="1.10.10.10">
    <property type="entry name" value="Winged helix-like DNA-binding domain superfamily/Winged helix DNA-binding domain"/>
    <property type="match status" value="1"/>
</dbReference>
<name>A0A4R5QL82_9PROT</name>
<evidence type="ECO:0000256" key="2">
    <source>
        <dbReference type="PROSITE-ProRule" id="PRU01091"/>
    </source>
</evidence>
<feature type="DNA-binding region" description="OmpR/PhoB-type" evidence="2">
    <location>
        <begin position="98"/>
        <end position="196"/>
    </location>
</feature>
<dbReference type="GO" id="GO:0000160">
    <property type="term" value="P:phosphorelay signal transduction system"/>
    <property type="evidence" value="ECO:0007669"/>
    <property type="project" value="InterPro"/>
</dbReference>
<feature type="compositionally biased region" description="Pro residues" evidence="3">
    <location>
        <begin position="1045"/>
        <end position="1057"/>
    </location>
</feature>
<keyword evidence="1 2" id="KW-0238">DNA-binding</keyword>
<dbReference type="SUPFAM" id="SSF46894">
    <property type="entry name" value="C-terminal effector domain of the bipartite response regulators"/>
    <property type="match status" value="1"/>
</dbReference>
<dbReference type="Gene3D" id="3.40.50.300">
    <property type="entry name" value="P-loop containing nucleotide triphosphate hydrolases"/>
    <property type="match status" value="1"/>
</dbReference>
<dbReference type="InterPro" id="IPR058852">
    <property type="entry name" value="HTH_77"/>
</dbReference>
<feature type="region of interest" description="Disordered" evidence="3">
    <location>
        <begin position="1041"/>
        <end position="1075"/>
    </location>
</feature>
<evidence type="ECO:0000259" key="4">
    <source>
        <dbReference type="PROSITE" id="PS51755"/>
    </source>
</evidence>
<dbReference type="SMART" id="SM00862">
    <property type="entry name" value="Trans_reg_C"/>
    <property type="match status" value="1"/>
</dbReference>
<keyword evidence="6" id="KW-1185">Reference proteome</keyword>
<dbReference type="SUPFAM" id="SSF52540">
    <property type="entry name" value="P-loop containing nucleoside triphosphate hydrolases"/>
    <property type="match status" value="1"/>
</dbReference>
<proteinExistence type="predicted"/>
<dbReference type="EMBL" id="SMSJ01000004">
    <property type="protein sequence ID" value="TDH63608.1"/>
    <property type="molecule type" value="Genomic_DNA"/>
</dbReference>
<dbReference type="Proteomes" id="UP000295096">
    <property type="component" value="Unassembled WGS sequence"/>
</dbReference>
<feature type="domain" description="OmpR/PhoB-type" evidence="4">
    <location>
        <begin position="98"/>
        <end position="196"/>
    </location>
</feature>
<dbReference type="InterPro" id="IPR016032">
    <property type="entry name" value="Sig_transdc_resp-reg_C-effctor"/>
</dbReference>
<dbReference type="PROSITE" id="PS51755">
    <property type="entry name" value="OMPR_PHOB"/>
    <property type="match status" value="1"/>
</dbReference>
<dbReference type="PANTHER" id="PTHR47691">
    <property type="entry name" value="REGULATOR-RELATED"/>
    <property type="match status" value="1"/>
</dbReference>
<dbReference type="Pfam" id="PF25872">
    <property type="entry name" value="HTH_77"/>
    <property type="match status" value="1"/>
</dbReference>